<dbReference type="InterPro" id="IPR051319">
    <property type="entry name" value="Oligoribo/pAp-PDE_c-di-AMP_PDE"/>
</dbReference>
<evidence type="ECO:0000313" key="3">
    <source>
        <dbReference type="EMBL" id="AIF67095.1"/>
    </source>
</evidence>
<dbReference type="PANTHER" id="PTHR47618:SF1">
    <property type="entry name" value="BIFUNCTIONAL OLIGORIBONUCLEASE AND PAP PHOSPHATASE NRNA"/>
    <property type="match status" value="1"/>
</dbReference>
<dbReference type="GeneID" id="34220320"/>
<dbReference type="KEGG" id="tap:GZ22_10850"/>
<dbReference type="EMBL" id="CP008876">
    <property type="protein sequence ID" value="AIF67095.1"/>
    <property type="molecule type" value="Genomic_DNA"/>
</dbReference>
<feature type="domain" description="DHHA1" evidence="2">
    <location>
        <begin position="228"/>
        <end position="308"/>
    </location>
</feature>
<dbReference type="InterPro" id="IPR003156">
    <property type="entry name" value="DHHA1_dom"/>
</dbReference>
<evidence type="ECO:0000259" key="1">
    <source>
        <dbReference type="Pfam" id="PF01368"/>
    </source>
</evidence>
<accession>A0A075LK50</accession>
<dbReference type="Pfam" id="PF02272">
    <property type="entry name" value="DHHA1"/>
    <property type="match status" value="1"/>
</dbReference>
<dbReference type="Gene3D" id="3.90.1640.10">
    <property type="entry name" value="inorganic pyrophosphatase (n-terminal core)"/>
    <property type="match status" value="1"/>
</dbReference>
<dbReference type="Pfam" id="PF01368">
    <property type="entry name" value="DHH"/>
    <property type="match status" value="1"/>
</dbReference>
<dbReference type="SUPFAM" id="SSF64182">
    <property type="entry name" value="DHH phosphoesterases"/>
    <property type="match status" value="1"/>
</dbReference>
<dbReference type="InterPro" id="IPR038763">
    <property type="entry name" value="DHH_sf"/>
</dbReference>
<dbReference type="Gene3D" id="3.10.310.30">
    <property type="match status" value="1"/>
</dbReference>
<dbReference type="InterPro" id="IPR001667">
    <property type="entry name" value="DDH_dom"/>
</dbReference>
<dbReference type="HOGENOM" id="CLU_039720_1_0_9"/>
<dbReference type="AlphaFoldDB" id="A0A075LK50"/>
<sequence length="313" mass="35366">MHDKILERIKVYETIIIQRHVRPDPDAYGSQVGLSEIIKASFPDKQVWVVGDADPSLTFLAEMDTIADSVFEQALVIICDAANQPRISDQRYKLAKEIIKIDHHPEVDRYGDLQWVVPTASSTSEMIYELYAAHPELQLTTRGAMLLYAGIVGDTGRFLFPSTSEKTFHFAGELIKYPFDRTVLYEKLYASRLDVARLQGYILQQLKLHETGVCAIRITKDILETYRVTSLETSQLVGTIASIEGVKAWLFFVEEEEQIRVRIRSKGPVINGLAGKYNGGGHAFASGATVYSWDEATRLEQELQDICRQFESN</sequence>
<dbReference type="RefSeq" id="WP_038562210.1">
    <property type="nucleotide sequence ID" value="NZ_CP008876.1"/>
</dbReference>
<name>A0A075LK50_9BACI</name>
<evidence type="ECO:0000259" key="2">
    <source>
        <dbReference type="Pfam" id="PF02272"/>
    </source>
</evidence>
<evidence type="ECO:0000313" key="4">
    <source>
        <dbReference type="Proteomes" id="UP000027980"/>
    </source>
</evidence>
<proteinExistence type="predicted"/>
<feature type="domain" description="DDH" evidence="1">
    <location>
        <begin position="15"/>
        <end position="151"/>
    </location>
</feature>
<dbReference type="Proteomes" id="UP000027980">
    <property type="component" value="Chromosome"/>
</dbReference>
<gene>
    <name evidence="3" type="ORF">GZ22_10850</name>
</gene>
<dbReference type="GO" id="GO:0003676">
    <property type="term" value="F:nucleic acid binding"/>
    <property type="evidence" value="ECO:0007669"/>
    <property type="project" value="InterPro"/>
</dbReference>
<dbReference type="OrthoDB" id="9803668at2"/>
<reference evidence="3 4" key="1">
    <citation type="submission" date="2014-07" db="EMBL/GenBank/DDBJ databases">
        <title>Complete genome sequence of a moderately halophilic bacterium Terribacillus aidingensis MP602, isolated from Cryptomeria fortunei in Tianmu mountain in China.</title>
        <authorList>
            <person name="Wang Y."/>
            <person name="Lu P."/>
            <person name="Zhang L."/>
        </authorList>
    </citation>
    <scope>NUCLEOTIDE SEQUENCE [LARGE SCALE GENOMIC DNA]</scope>
    <source>
        <strain evidence="3 4">MP602</strain>
    </source>
</reference>
<dbReference type="PANTHER" id="PTHR47618">
    <property type="entry name" value="BIFUNCTIONAL OLIGORIBONUCLEASE AND PAP PHOSPHATASE NRNA"/>
    <property type="match status" value="1"/>
</dbReference>
<organism evidence="3 4">
    <name type="scientific">Terribacillus saccharophilus</name>
    <dbReference type="NCBI Taxonomy" id="361277"/>
    <lineage>
        <taxon>Bacteria</taxon>
        <taxon>Bacillati</taxon>
        <taxon>Bacillota</taxon>
        <taxon>Bacilli</taxon>
        <taxon>Bacillales</taxon>
        <taxon>Bacillaceae</taxon>
        <taxon>Terribacillus</taxon>
    </lineage>
</organism>
<protein>
    <submittedName>
        <fullName evidence="3">Oligoribonuclease</fullName>
    </submittedName>
</protein>